<dbReference type="Pfam" id="PF08718">
    <property type="entry name" value="GLTP"/>
    <property type="match status" value="1"/>
</dbReference>
<dbReference type="EMBL" id="CP119880">
    <property type="protein sequence ID" value="WFD36050.1"/>
    <property type="molecule type" value="Genomic_DNA"/>
</dbReference>
<dbReference type="GO" id="GO:1902388">
    <property type="term" value="F:ceramide 1-phosphate transfer activity"/>
    <property type="evidence" value="ECO:0007669"/>
    <property type="project" value="TreeGrafter"/>
</dbReference>
<protein>
    <recommendedName>
        <fullName evidence="2">Glycolipid transfer protein domain-containing protein</fullName>
    </recommendedName>
</protein>
<evidence type="ECO:0000313" key="3">
    <source>
        <dbReference type="EMBL" id="WFD36050.1"/>
    </source>
</evidence>
<dbReference type="GO" id="GO:0016020">
    <property type="term" value="C:membrane"/>
    <property type="evidence" value="ECO:0007669"/>
    <property type="project" value="TreeGrafter"/>
</dbReference>
<sequence>MGTYFDTIKRSYIDVPTANGVDTSEFISATEAVVGLFDLLGTSAFSVVQNDMNGNIKELVKNEGAPGAKGRTATEGLLWLLRGLDFTAKALRRSIESDEELSVSFTKAYEVTLRAHHSFVVRPIFAVAMKACPYRKDFYAKLGQPQDVVAQKLRAWLEALEKIVRDMQQFYEQGGYAKGL</sequence>
<dbReference type="PANTHER" id="PTHR10219:SF25">
    <property type="entry name" value="PLECKSTRIN HOMOLOGY DOMAIN-CONTAINING FAMILY A MEMBER 8"/>
    <property type="match status" value="1"/>
</dbReference>
<dbReference type="Proteomes" id="UP001219933">
    <property type="component" value="Chromosome 4"/>
</dbReference>
<evidence type="ECO:0000259" key="2">
    <source>
        <dbReference type="Pfam" id="PF08718"/>
    </source>
</evidence>
<dbReference type="AlphaFoldDB" id="A0AAF0EVY7"/>
<accession>A0AAF0EVY7</accession>
<dbReference type="InterPro" id="IPR014830">
    <property type="entry name" value="Glycolipid_transfer_prot_dom"/>
</dbReference>
<evidence type="ECO:0000313" key="4">
    <source>
        <dbReference type="Proteomes" id="UP001219933"/>
    </source>
</evidence>
<dbReference type="Gene3D" id="1.10.3520.10">
    <property type="entry name" value="Glycolipid transfer protein"/>
    <property type="match status" value="1"/>
</dbReference>
<dbReference type="SUPFAM" id="SSF110004">
    <property type="entry name" value="Glycolipid transfer protein, GLTP"/>
    <property type="match status" value="1"/>
</dbReference>
<proteinExistence type="predicted"/>
<organism evidence="3 4">
    <name type="scientific">Malassezia cuniculi</name>
    <dbReference type="NCBI Taxonomy" id="948313"/>
    <lineage>
        <taxon>Eukaryota</taxon>
        <taxon>Fungi</taxon>
        <taxon>Dikarya</taxon>
        <taxon>Basidiomycota</taxon>
        <taxon>Ustilaginomycotina</taxon>
        <taxon>Malasseziomycetes</taxon>
        <taxon>Malasseziales</taxon>
        <taxon>Malasseziaceae</taxon>
        <taxon>Malassezia</taxon>
    </lineage>
</organism>
<dbReference type="GO" id="GO:1902387">
    <property type="term" value="F:ceramide 1-phosphate binding"/>
    <property type="evidence" value="ECO:0007669"/>
    <property type="project" value="TreeGrafter"/>
</dbReference>
<feature type="domain" description="Glycolipid transfer protein" evidence="2">
    <location>
        <begin position="59"/>
        <end position="143"/>
    </location>
</feature>
<gene>
    <name evidence="3" type="ORF">MCUN1_002921</name>
</gene>
<dbReference type="PANTHER" id="PTHR10219">
    <property type="entry name" value="GLYCOLIPID TRANSFER PROTEIN-RELATED"/>
    <property type="match status" value="1"/>
</dbReference>
<name>A0AAF0EVY7_9BASI</name>
<keyword evidence="4" id="KW-1185">Reference proteome</keyword>
<reference evidence="3" key="1">
    <citation type="submission" date="2023-03" db="EMBL/GenBank/DDBJ databases">
        <title>Mating type loci evolution in Malassezia.</title>
        <authorList>
            <person name="Coelho M.A."/>
        </authorList>
    </citation>
    <scope>NUCLEOTIDE SEQUENCE</scope>
    <source>
        <strain evidence="3">CBS 11721</strain>
    </source>
</reference>
<evidence type="ECO:0000256" key="1">
    <source>
        <dbReference type="ARBA" id="ARBA00022448"/>
    </source>
</evidence>
<dbReference type="InterPro" id="IPR036497">
    <property type="entry name" value="GLTP_sf"/>
</dbReference>
<keyword evidence="1" id="KW-0813">Transport</keyword>
<dbReference type="GO" id="GO:0005829">
    <property type="term" value="C:cytosol"/>
    <property type="evidence" value="ECO:0007669"/>
    <property type="project" value="TreeGrafter"/>
</dbReference>